<protein>
    <submittedName>
        <fullName evidence="2">Uncharacterized protein</fullName>
    </submittedName>
</protein>
<keyword evidence="3" id="KW-1185">Reference proteome</keyword>
<sequence>MKTWFLLATISATLLSPFSTAEDRLCLENICIGDDVDTLQVEWKKVTVDYKTTRAIKTQLKEMSIDDLYYEYNEKLITDKSALEQLAPYIIQLQKFDQVVLDQLSRVKAICTPLSLTGEVENDSKTKLFVTFRVVADDGERGRLRVVQLEKEFNIYPPHIRPGDRDKYVALVDTLKKMHPEMVMVRDIDARASSNKVAFANSVLGYRFFSDVNNPLIFRLRDLTDLESIEFDEKRSAHCPAAE</sequence>
<proteinExistence type="predicted"/>
<dbReference type="RefSeq" id="WP_142894335.1">
    <property type="nucleotide sequence ID" value="NZ_ML660165.1"/>
</dbReference>
<feature type="signal peptide" evidence="1">
    <location>
        <begin position="1"/>
        <end position="21"/>
    </location>
</feature>
<dbReference type="AlphaFoldDB" id="A0A545UBQ2"/>
<evidence type="ECO:0000313" key="3">
    <source>
        <dbReference type="Proteomes" id="UP000315439"/>
    </source>
</evidence>
<evidence type="ECO:0000256" key="1">
    <source>
        <dbReference type="SAM" id="SignalP"/>
    </source>
</evidence>
<feature type="chain" id="PRO_5021979183" evidence="1">
    <location>
        <begin position="22"/>
        <end position="243"/>
    </location>
</feature>
<evidence type="ECO:0000313" key="2">
    <source>
        <dbReference type="EMBL" id="TQV86888.1"/>
    </source>
</evidence>
<organism evidence="2 3">
    <name type="scientific">Aliikangiella coralliicola</name>
    <dbReference type="NCBI Taxonomy" id="2592383"/>
    <lineage>
        <taxon>Bacteria</taxon>
        <taxon>Pseudomonadati</taxon>
        <taxon>Pseudomonadota</taxon>
        <taxon>Gammaproteobacteria</taxon>
        <taxon>Oceanospirillales</taxon>
        <taxon>Pleioneaceae</taxon>
        <taxon>Aliikangiella</taxon>
    </lineage>
</organism>
<name>A0A545UBQ2_9GAMM</name>
<comment type="caution">
    <text evidence="2">The sequence shown here is derived from an EMBL/GenBank/DDBJ whole genome shotgun (WGS) entry which is preliminary data.</text>
</comment>
<dbReference type="EMBL" id="VIKS01000009">
    <property type="protein sequence ID" value="TQV86888.1"/>
    <property type="molecule type" value="Genomic_DNA"/>
</dbReference>
<dbReference type="Proteomes" id="UP000315439">
    <property type="component" value="Unassembled WGS sequence"/>
</dbReference>
<keyword evidence="1" id="KW-0732">Signal</keyword>
<gene>
    <name evidence="2" type="ORF">FLL46_13810</name>
</gene>
<reference evidence="2 3" key="1">
    <citation type="submission" date="2019-07" db="EMBL/GenBank/DDBJ databases">
        <title>Draft genome for Aliikangiella sp. M105.</title>
        <authorList>
            <person name="Wang G."/>
        </authorList>
    </citation>
    <scope>NUCLEOTIDE SEQUENCE [LARGE SCALE GENOMIC DNA]</scope>
    <source>
        <strain evidence="2 3">M105</strain>
    </source>
</reference>
<dbReference type="OrthoDB" id="6196243at2"/>
<accession>A0A545UBQ2</accession>